<name>A0A2L0UZH9_9CAUD</name>
<dbReference type="KEGG" id="vg:40088158"/>
<accession>A0A2L0UZH9</accession>
<reference evidence="1 2" key="1">
    <citation type="submission" date="2017-06" db="EMBL/GenBank/DDBJ databases">
        <authorList>
            <person name="Kim H.J."/>
            <person name="Triplett B.A."/>
        </authorList>
    </citation>
    <scope>NUCLEOTIDE SEQUENCE [LARGE SCALE GENOMIC DNA]</scope>
</reference>
<sequence length="94" mass="10929">MDVNQLNAHLGGKAFYVMTGFRQELIGNNYVQFKTTKNNLNASKMIIRLVNDEYVIEFGKIRKMEYKVVKTIEGIQAENLKEVFERETGLYTTM</sequence>
<protein>
    <submittedName>
        <fullName evidence="1">Uncharacterized protein</fullName>
    </submittedName>
</protein>
<dbReference type="RefSeq" id="YP_009611820.1">
    <property type="nucleotide sequence ID" value="NC_042013.1"/>
</dbReference>
<organism evidence="1 2">
    <name type="scientific">Agrobacterium phage Atu_ph07</name>
    <dbReference type="NCBI Taxonomy" id="2024264"/>
    <lineage>
        <taxon>Viruses</taxon>
        <taxon>Duplodnaviria</taxon>
        <taxon>Heunggongvirae</taxon>
        <taxon>Uroviricota</taxon>
        <taxon>Caudoviricetes</taxon>
        <taxon>Polybotosvirus</taxon>
        <taxon>Polybotosvirus Atuph07</taxon>
    </lineage>
</organism>
<dbReference type="EMBL" id="MF403008">
    <property type="protein sequence ID" value="AUZ94937.1"/>
    <property type="molecule type" value="Genomic_DNA"/>
</dbReference>
<proteinExistence type="predicted"/>
<evidence type="ECO:0000313" key="2">
    <source>
        <dbReference type="Proteomes" id="UP000223025"/>
    </source>
</evidence>
<keyword evidence="2" id="KW-1185">Reference proteome</keyword>
<evidence type="ECO:0000313" key="1">
    <source>
        <dbReference type="EMBL" id="AUZ94937.1"/>
    </source>
</evidence>
<dbReference type="GeneID" id="40088158"/>
<dbReference type="Proteomes" id="UP000223025">
    <property type="component" value="Segment"/>
</dbReference>